<dbReference type="GO" id="GO:0005524">
    <property type="term" value="F:ATP binding"/>
    <property type="evidence" value="ECO:0007669"/>
    <property type="project" value="UniProtKB-UniRule"/>
</dbReference>
<accession>A0A6J8BDX1</accession>
<gene>
    <name evidence="9" type="ORF">MCOR_17009</name>
</gene>
<proteinExistence type="predicted"/>
<dbReference type="InterPro" id="IPR000719">
    <property type="entry name" value="Prot_kinase_dom"/>
</dbReference>
<dbReference type="PANTHER" id="PTHR11042">
    <property type="entry name" value="EUKARYOTIC TRANSLATION INITIATION FACTOR 2-ALPHA KINASE EIF2-ALPHA KINASE -RELATED"/>
    <property type="match status" value="1"/>
</dbReference>
<feature type="coiled-coil region" evidence="6">
    <location>
        <begin position="489"/>
        <end position="519"/>
    </location>
</feature>
<evidence type="ECO:0000256" key="7">
    <source>
        <dbReference type="SAM" id="MobiDB-lite"/>
    </source>
</evidence>
<dbReference type="Proteomes" id="UP000507470">
    <property type="component" value="Unassembled WGS sequence"/>
</dbReference>
<evidence type="ECO:0000256" key="5">
    <source>
        <dbReference type="PROSITE-ProRule" id="PRU10141"/>
    </source>
</evidence>
<dbReference type="PROSITE" id="PS50011">
    <property type="entry name" value="PROTEIN_KINASE_DOM"/>
    <property type="match status" value="1"/>
</dbReference>
<keyword evidence="4 5" id="KW-0067">ATP-binding</keyword>
<dbReference type="OrthoDB" id="6122401at2759"/>
<evidence type="ECO:0000256" key="4">
    <source>
        <dbReference type="ARBA" id="ARBA00022840"/>
    </source>
</evidence>
<evidence type="ECO:0000256" key="1">
    <source>
        <dbReference type="ARBA" id="ARBA00022679"/>
    </source>
</evidence>
<feature type="compositionally biased region" description="Low complexity" evidence="7">
    <location>
        <begin position="42"/>
        <end position="59"/>
    </location>
</feature>
<feature type="compositionally biased region" description="Acidic residues" evidence="7">
    <location>
        <begin position="161"/>
        <end position="185"/>
    </location>
</feature>
<keyword evidence="2 5" id="KW-0547">Nucleotide-binding</keyword>
<dbReference type="SUPFAM" id="SSF56112">
    <property type="entry name" value="Protein kinase-like (PK-like)"/>
    <property type="match status" value="1"/>
</dbReference>
<dbReference type="InterPro" id="IPR050339">
    <property type="entry name" value="CC_SR_Kinase"/>
</dbReference>
<evidence type="ECO:0000313" key="10">
    <source>
        <dbReference type="Proteomes" id="UP000507470"/>
    </source>
</evidence>
<feature type="region of interest" description="Disordered" evidence="7">
    <location>
        <begin position="1"/>
        <end position="73"/>
    </location>
</feature>
<feature type="region of interest" description="Disordered" evidence="7">
    <location>
        <begin position="161"/>
        <end position="191"/>
    </location>
</feature>
<reference evidence="9 10" key="1">
    <citation type="submission" date="2020-06" db="EMBL/GenBank/DDBJ databases">
        <authorList>
            <person name="Li R."/>
            <person name="Bekaert M."/>
        </authorList>
    </citation>
    <scope>NUCLEOTIDE SEQUENCE [LARGE SCALE GENOMIC DNA]</scope>
    <source>
        <strain evidence="10">wild</strain>
    </source>
</reference>
<evidence type="ECO:0000313" key="9">
    <source>
        <dbReference type="EMBL" id="CAC5381094.1"/>
    </source>
</evidence>
<dbReference type="Gene3D" id="3.30.200.20">
    <property type="entry name" value="Phosphorylase Kinase, domain 1"/>
    <property type="match status" value="1"/>
</dbReference>
<feature type="domain" description="Protein kinase" evidence="8">
    <location>
        <begin position="91"/>
        <end position="384"/>
    </location>
</feature>
<dbReference type="GO" id="GO:0005634">
    <property type="term" value="C:nucleus"/>
    <property type="evidence" value="ECO:0007669"/>
    <property type="project" value="TreeGrafter"/>
</dbReference>
<dbReference type="PANTHER" id="PTHR11042:SF136">
    <property type="entry name" value="EIF-2-ALPHA KINASE GCN2"/>
    <property type="match status" value="1"/>
</dbReference>
<keyword evidence="1" id="KW-0808">Transferase</keyword>
<dbReference type="EMBL" id="CACVKT020002991">
    <property type="protein sequence ID" value="CAC5381094.1"/>
    <property type="molecule type" value="Genomic_DNA"/>
</dbReference>
<dbReference type="PROSITE" id="PS00107">
    <property type="entry name" value="PROTEIN_KINASE_ATP"/>
    <property type="match status" value="1"/>
</dbReference>
<evidence type="ECO:0000256" key="3">
    <source>
        <dbReference type="ARBA" id="ARBA00022777"/>
    </source>
</evidence>
<organism evidence="9 10">
    <name type="scientific">Mytilus coruscus</name>
    <name type="common">Sea mussel</name>
    <dbReference type="NCBI Taxonomy" id="42192"/>
    <lineage>
        <taxon>Eukaryota</taxon>
        <taxon>Metazoa</taxon>
        <taxon>Spiralia</taxon>
        <taxon>Lophotrochozoa</taxon>
        <taxon>Mollusca</taxon>
        <taxon>Bivalvia</taxon>
        <taxon>Autobranchia</taxon>
        <taxon>Pteriomorphia</taxon>
        <taxon>Mytilida</taxon>
        <taxon>Mytiloidea</taxon>
        <taxon>Mytilidae</taxon>
        <taxon>Mytilinae</taxon>
        <taxon>Mytilus</taxon>
    </lineage>
</organism>
<keyword evidence="3" id="KW-0418">Kinase</keyword>
<evidence type="ECO:0000256" key="6">
    <source>
        <dbReference type="SAM" id="Coils"/>
    </source>
</evidence>
<dbReference type="InterPro" id="IPR017441">
    <property type="entry name" value="Protein_kinase_ATP_BS"/>
</dbReference>
<name>A0A6J8BDX1_MYTCO</name>
<keyword evidence="10" id="KW-1185">Reference proteome</keyword>
<sequence>MEQDDRHSEGLKEHSENTRLSSSTSRKEILPSFDVELDNDSSESMSNSDSSESETNNSEFINNTDSQCSSQSLDLPTLEEFSSKTRIQKDFNVLEKLGEGGFGAVFKCKHKVDNNLYALKVIPHQSKDQELISKEAKVFCQFNHPNIVRYHNSWILTEEDSAADEDDDKSQEQQDDDIQFEEQDEESHSTDGSQILVIQMEFCNITLRQRIDNADLSKEVKSTLLNEILEGLGYIHSEGVMHRDLNPKNIFLKNGTIKIGDFGSARNAVQYEDGLCRNMNGFKIIEDVMTDYIGTLPYCAPELNSRRYDKRVDLYSLGFILYELIYPFPQNTTEQQKEPVIKGLRQKQIEIPEVVQGSSRCIILKLLDHDPDERMTLLDIKQYLEKDKSNQLECMRKTGTQVYEAEAGETDSEIYRYIKEREKSKVESVQDIDMNSSAIPRRKELVQVSMGFNRQLDYSECMVEQYNLQRKLMKLQQTNIMDIYSSLSEEKREEMVHNIKHQMNNLEQQKKVMDTLSRKSDTRIHFVSSISNKKVIHENPTEHSTIPPNE</sequence>
<feature type="compositionally biased region" description="Polar residues" evidence="7">
    <location>
        <begin position="60"/>
        <end position="73"/>
    </location>
</feature>
<dbReference type="GO" id="GO:0004694">
    <property type="term" value="F:eukaryotic translation initiation factor 2alpha kinase activity"/>
    <property type="evidence" value="ECO:0007669"/>
    <property type="project" value="TreeGrafter"/>
</dbReference>
<dbReference type="GO" id="GO:0005829">
    <property type="term" value="C:cytosol"/>
    <property type="evidence" value="ECO:0007669"/>
    <property type="project" value="TreeGrafter"/>
</dbReference>
<dbReference type="InterPro" id="IPR011009">
    <property type="entry name" value="Kinase-like_dom_sf"/>
</dbReference>
<feature type="compositionally biased region" description="Basic and acidic residues" evidence="7">
    <location>
        <begin position="1"/>
        <end position="17"/>
    </location>
</feature>
<dbReference type="Gene3D" id="1.10.510.10">
    <property type="entry name" value="Transferase(Phosphotransferase) domain 1"/>
    <property type="match status" value="1"/>
</dbReference>
<protein>
    <recommendedName>
        <fullName evidence="8">Protein kinase domain-containing protein</fullName>
    </recommendedName>
</protein>
<feature type="binding site" evidence="5">
    <location>
        <position position="120"/>
    </location>
    <ligand>
        <name>ATP</name>
        <dbReference type="ChEBI" id="CHEBI:30616"/>
    </ligand>
</feature>
<evidence type="ECO:0000259" key="8">
    <source>
        <dbReference type="PROSITE" id="PS50011"/>
    </source>
</evidence>
<evidence type="ECO:0000256" key="2">
    <source>
        <dbReference type="ARBA" id="ARBA00022741"/>
    </source>
</evidence>
<keyword evidence="6" id="KW-0175">Coiled coil</keyword>
<dbReference type="AlphaFoldDB" id="A0A6J8BDX1"/>
<dbReference type="Pfam" id="PF00069">
    <property type="entry name" value="Pkinase"/>
    <property type="match status" value="1"/>
</dbReference>